<dbReference type="InterPro" id="IPR027901">
    <property type="entry name" value="CFAP90"/>
</dbReference>
<feature type="compositionally biased region" description="Acidic residues" evidence="1">
    <location>
        <begin position="1"/>
        <end position="12"/>
    </location>
</feature>
<dbReference type="Pfam" id="PF15074">
    <property type="entry name" value="CFAP90"/>
    <property type="match status" value="1"/>
</dbReference>
<dbReference type="EMBL" id="RWIC01000464">
    <property type="protein sequence ID" value="TKC43482.1"/>
    <property type="molecule type" value="Genomic_DNA"/>
</dbReference>
<evidence type="ECO:0000313" key="3">
    <source>
        <dbReference type="Proteomes" id="UP000308365"/>
    </source>
</evidence>
<accession>A0A4U1F2N2</accession>
<feature type="non-terminal residue" evidence="2">
    <location>
        <position position="1"/>
    </location>
</feature>
<feature type="compositionally biased region" description="Basic and acidic residues" evidence="1">
    <location>
        <begin position="86"/>
        <end position="95"/>
    </location>
</feature>
<dbReference type="PANTHER" id="PTHR34444:SF1">
    <property type="entry name" value="CILIA- AND FLAGELLA-ASSOCIATED PROTEIN 90"/>
    <property type="match status" value="1"/>
</dbReference>
<comment type="caution">
    <text evidence="2">The sequence shown here is derived from an EMBL/GenBank/DDBJ whole genome shotgun (WGS) entry which is preliminary data.</text>
</comment>
<feature type="compositionally biased region" description="Basic and acidic residues" evidence="1">
    <location>
        <begin position="53"/>
        <end position="73"/>
    </location>
</feature>
<organism evidence="2 3">
    <name type="scientific">Monodon monoceros</name>
    <name type="common">Narwhal</name>
    <name type="synonym">Ceratodon monodon</name>
    <dbReference type="NCBI Taxonomy" id="40151"/>
    <lineage>
        <taxon>Eukaryota</taxon>
        <taxon>Metazoa</taxon>
        <taxon>Chordata</taxon>
        <taxon>Craniata</taxon>
        <taxon>Vertebrata</taxon>
        <taxon>Euteleostomi</taxon>
        <taxon>Mammalia</taxon>
        <taxon>Eutheria</taxon>
        <taxon>Laurasiatheria</taxon>
        <taxon>Artiodactyla</taxon>
        <taxon>Whippomorpha</taxon>
        <taxon>Cetacea</taxon>
        <taxon>Odontoceti</taxon>
        <taxon>Monodontidae</taxon>
        <taxon>Monodon</taxon>
    </lineage>
</organism>
<sequence length="333" mass="37800">HCGRMEDDEEEITAATLRGKPRPPPISALSAFSYVPPRRQDPKEYSYYYRQGRYRDYDHRRKVDPRAPHESMGRRGAGPGPARKRPLPEGFRRSDCARTAQGAETLLEARLRTRKPRGRAELPLAGRARLGASQDCGRDSPGTHESLHTMCILFTVTFYLCVLPSEGTLLALLFRIKTNKQAEGGDLPHTRSVQSGNLYTSPLFIRGRVWALKPHEASTAQPLNKLWLSFSFYSQTGIISLYDCVFKRNPGYNQKLHRDDREHAKSLGLHVNEEERERPVWVLTSSVYGRRIHQPVEPPNRDHSRAGHVKADFYRKNDIPSIKAPGFGHISPA</sequence>
<reference evidence="3" key="1">
    <citation type="journal article" date="2019" name="IScience">
        <title>Narwhal Genome Reveals Long-Term Low Genetic Diversity despite Current Large Abundance Size.</title>
        <authorList>
            <person name="Westbury M.V."/>
            <person name="Petersen B."/>
            <person name="Garde E."/>
            <person name="Heide-Jorgensen M.P."/>
            <person name="Lorenzen E.D."/>
        </authorList>
    </citation>
    <scope>NUCLEOTIDE SEQUENCE [LARGE SCALE GENOMIC DNA]</scope>
</reference>
<feature type="region of interest" description="Disordered" evidence="1">
    <location>
        <begin position="1"/>
        <end position="95"/>
    </location>
</feature>
<dbReference type="Proteomes" id="UP000308365">
    <property type="component" value="Unassembled WGS sequence"/>
</dbReference>
<gene>
    <name evidence="2" type="ORF">EI555_007444</name>
</gene>
<name>A0A4U1F2N2_MONMO</name>
<dbReference type="PANTHER" id="PTHR34444">
    <property type="entry name" value="LOC361192"/>
    <property type="match status" value="1"/>
</dbReference>
<protein>
    <submittedName>
        <fullName evidence="2">Uncharacterized protein</fullName>
    </submittedName>
</protein>
<dbReference type="AlphaFoldDB" id="A0A4U1F2N2"/>
<evidence type="ECO:0000313" key="2">
    <source>
        <dbReference type="EMBL" id="TKC43482.1"/>
    </source>
</evidence>
<evidence type="ECO:0000256" key="1">
    <source>
        <dbReference type="SAM" id="MobiDB-lite"/>
    </source>
</evidence>
<proteinExistence type="predicted"/>